<evidence type="ECO:0000313" key="2">
    <source>
        <dbReference type="EMBL" id="GHP12005.1"/>
    </source>
</evidence>
<dbReference type="Pfam" id="PF01370">
    <property type="entry name" value="Epimerase"/>
    <property type="match status" value="1"/>
</dbReference>
<dbReference type="SUPFAM" id="SSF51735">
    <property type="entry name" value="NAD(P)-binding Rossmann-fold domains"/>
    <property type="match status" value="1"/>
</dbReference>
<dbReference type="PANTHER" id="PTHR43245:SF13">
    <property type="entry name" value="UDP-D-APIOSE_UDP-D-XYLOSE SYNTHASE 2"/>
    <property type="match status" value="1"/>
</dbReference>
<dbReference type="EMBL" id="BNJQ01000037">
    <property type="protein sequence ID" value="GHP12005.1"/>
    <property type="molecule type" value="Genomic_DNA"/>
</dbReference>
<dbReference type="AlphaFoldDB" id="A0A830HZH5"/>
<organism evidence="2 3">
    <name type="scientific">Pycnococcus provasolii</name>
    <dbReference type="NCBI Taxonomy" id="41880"/>
    <lineage>
        <taxon>Eukaryota</taxon>
        <taxon>Viridiplantae</taxon>
        <taxon>Chlorophyta</taxon>
        <taxon>Pseudoscourfieldiophyceae</taxon>
        <taxon>Pseudoscourfieldiales</taxon>
        <taxon>Pycnococcaceae</taxon>
        <taxon>Pycnococcus</taxon>
    </lineage>
</organism>
<sequence>MFSFSQYARTITFGVALFCISLFLLACVARRPGSSGKKTYHGGKDHLCTFSGEPDHLPGHVPFRDDELAEAGVLRETNQHLRPLVAVTGGAGFIGSHVVELLLKQGMRVRVVDDFSTGKKQYLANAAEAAQNDPSKLEIVRADLRKKRTAEQAVRGAACVAHLAAEAKVRPSLYPSRPEAFARVHRSNVDATVHVLRAAFEEGQMRNATPPRVVFASSSTVYAAASSRAGQSETGTPLRPITPYAATKAMAEHAIAAHARAYGVPALSLRIFMCYGPREPSEGAHAVVTGVYRAAAAAGKPAVIYGDGSQTRDFVHVTDVARAVVMACMSNRSALAPLLHVGASVNVGTGFTTTIASLAHATGLAVERQPERRLDLRATRADTCLARSALGFTSSMPHEHVFEHVRKPVAEQPRVDAIDRKLAPFFVSTDEP</sequence>
<dbReference type="Proteomes" id="UP000660262">
    <property type="component" value="Unassembled WGS sequence"/>
</dbReference>
<protein>
    <recommendedName>
        <fullName evidence="1">NAD-dependent epimerase/dehydratase domain-containing protein</fullName>
    </recommendedName>
</protein>
<name>A0A830HZH5_9CHLO</name>
<evidence type="ECO:0000259" key="1">
    <source>
        <dbReference type="Pfam" id="PF01370"/>
    </source>
</evidence>
<dbReference type="InterPro" id="IPR036291">
    <property type="entry name" value="NAD(P)-bd_dom_sf"/>
</dbReference>
<dbReference type="OrthoDB" id="10058185at2759"/>
<evidence type="ECO:0000313" key="3">
    <source>
        <dbReference type="Proteomes" id="UP000660262"/>
    </source>
</evidence>
<keyword evidence="3" id="KW-1185">Reference proteome</keyword>
<dbReference type="Gene3D" id="3.40.50.720">
    <property type="entry name" value="NAD(P)-binding Rossmann-like Domain"/>
    <property type="match status" value="1"/>
</dbReference>
<dbReference type="Gene3D" id="3.90.25.10">
    <property type="entry name" value="UDP-galactose 4-epimerase, domain 1"/>
    <property type="match status" value="1"/>
</dbReference>
<dbReference type="InterPro" id="IPR050177">
    <property type="entry name" value="Lipid_A_modif_metabolic_enz"/>
</dbReference>
<accession>A0A830HZH5</accession>
<gene>
    <name evidence="2" type="ORF">PPROV_001073200</name>
</gene>
<comment type="caution">
    <text evidence="2">The sequence shown here is derived from an EMBL/GenBank/DDBJ whole genome shotgun (WGS) entry which is preliminary data.</text>
</comment>
<proteinExistence type="predicted"/>
<dbReference type="InterPro" id="IPR001509">
    <property type="entry name" value="Epimerase_deHydtase"/>
</dbReference>
<feature type="domain" description="NAD-dependent epimerase/dehydratase" evidence="1">
    <location>
        <begin position="85"/>
        <end position="333"/>
    </location>
</feature>
<reference evidence="2" key="1">
    <citation type="submission" date="2020-10" db="EMBL/GenBank/DDBJ databases">
        <title>Unveiling of a novel bifunctional photoreceptor, Dualchrome1, isolated from a cosmopolitan green alga.</title>
        <authorList>
            <person name="Suzuki S."/>
            <person name="Kawachi M."/>
        </authorList>
    </citation>
    <scope>NUCLEOTIDE SEQUENCE</scope>
    <source>
        <strain evidence="2">NIES 2893</strain>
    </source>
</reference>
<dbReference type="PANTHER" id="PTHR43245">
    <property type="entry name" value="BIFUNCTIONAL POLYMYXIN RESISTANCE PROTEIN ARNA"/>
    <property type="match status" value="1"/>
</dbReference>